<dbReference type="GO" id="GO:0016853">
    <property type="term" value="F:isomerase activity"/>
    <property type="evidence" value="ECO:0007669"/>
    <property type="project" value="UniProtKB-KW"/>
</dbReference>
<dbReference type="Pfam" id="PF03061">
    <property type="entry name" value="4HBT"/>
    <property type="match status" value="1"/>
</dbReference>
<dbReference type="STRING" id="2282107.A0A286UDH6"/>
<reference evidence="3 4" key="1">
    <citation type="journal article" date="2017" name="Mol. Ecol.">
        <title>Comparative and population genomic landscape of Phellinus noxius: A hypervariable fungus causing root rot in trees.</title>
        <authorList>
            <person name="Chung C.L."/>
            <person name="Lee T.J."/>
            <person name="Akiba M."/>
            <person name="Lee H.H."/>
            <person name="Kuo T.H."/>
            <person name="Liu D."/>
            <person name="Ke H.M."/>
            <person name="Yokoi T."/>
            <person name="Roa M.B."/>
            <person name="Lu M.J."/>
            <person name="Chang Y.Y."/>
            <person name="Ann P.J."/>
            <person name="Tsai J.N."/>
            <person name="Chen C.Y."/>
            <person name="Tzean S.S."/>
            <person name="Ota Y."/>
            <person name="Hattori T."/>
            <person name="Sahashi N."/>
            <person name="Liou R.F."/>
            <person name="Kikuchi T."/>
            <person name="Tsai I.J."/>
        </authorList>
    </citation>
    <scope>NUCLEOTIDE SEQUENCE [LARGE SCALE GENOMIC DNA]</scope>
    <source>
        <strain evidence="3 4">FFPRI411160</strain>
    </source>
</reference>
<evidence type="ECO:0000313" key="4">
    <source>
        <dbReference type="Proteomes" id="UP000217199"/>
    </source>
</evidence>
<dbReference type="SUPFAM" id="SSF54637">
    <property type="entry name" value="Thioesterase/thiol ester dehydrase-isomerase"/>
    <property type="match status" value="1"/>
</dbReference>
<organism evidence="3 4">
    <name type="scientific">Pyrrhoderma noxium</name>
    <dbReference type="NCBI Taxonomy" id="2282107"/>
    <lineage>
        <taxon>Eukaryota</taxon>
        <taxon>Fungi</taxon>
        <taxon>Dikarya</taxon>
        <taxon>Basidiomycota</taxon>
        <taxon>Agaricomycotina</taxon>
        <taxon>Agaricomycetes</taxon>
        <taxon>Hymenochaetales</taxon>
        <taxon>Hymenochaetaceae</taxon>
        <taxon>Pyrrhoderma</taxon>
    </lineage>
</organism>
<dbReference type="Proteomes" id="UP000217199">
    <property type="component" value="Unassembled WGS sequence"/>
</dbReference>
<dbReference type="InterPro" id="IPR052061">
    <property type="entry name" value="PTE-AB_protein"/>
</dbReference>
<accession>A0A286UDH6</accession>
<dbReference type="Gene3D" id="3.10.129.10">
    <property type="entry name" value="Hotdog Thioesterase"/>
    <property type="match status" value="1"/>
</dbReference>
<dbReference type="EMBL" id="NBII01000006">
    <property type="protein sequence ID" value="PAV17643.1"/>
    <property type="molecule type" value="Genomic_DNA"/>
</dbReference>
<dbReference type="PANTHER" id="PTHR47260:SF1">
    <property type="entry name" value="UPF0644 PROTEIN PB2B4.06"/>
    <property type="match status" value="1"/>
</dbReference>
<dbReference type="InterPro" id="IPR029069">
    <property type="entry name" value="HotDog_dom_sf"/>
</dbReference>
<protein>
    <submittedName>
        <fullName evidence="3">Thioesterase thiol ester dehydrase-isomerase</fullName>
    </submittedName>
</protein>
<feature type="domain" description="Thioesterase" evidence="2">
    <location>
        <begin position="193"/>
        <end position="266"/>
    </location>
</feature>
<feature type="region of interest" description="Disordered" evidence="1">
    <location>
        <begin position="23"/>
        <end position="60"/>
    </location>
</feature>
<dbReference type="OrthoDB" id="506431at2759"/>
<comment type="caution">
    <text evidence="3">The sequence shown here is derived from an EMBL/GenBank/DDBJ whole genome shotgun (WGS) entry which is preliminary data.</text>
</comment>
<sequence>MFSCIPKPSFSIARTRLPSKSINSIQQQFRHSSTHRHPAASHTHTHGNPHTHNHHGRVKRSHALTATLTASCAAFVIGALYPPDVATLVSPRPAPGPLHPESDEAKLYLEQLEQQLQALPALAKVRNAPDESEWYETRPYKEMPEEYRVNSLTAGALRGPGKLSLAPLLRAKHDESETVMFTHFGRGLCGHDGIIHGGLIATVLDESLGRLSIMNLPEKVGVTATLTIDYKAPTKADQFVVVRCRLVELKGRKAVVEGQVEDLNGVILAKARGIFIQPKYAKLLSQKMITKALGQPPAVSDLVTSTLVYGSHDTLAGNINI</sequence>
<proteinExistence type="predicted"/>
<evidence type="ECO:0000313" key="3">
    <source>
        <dbReference type="EMBL" id="PAV17643.1"/>
    </source>
</evidence>
<keyword evidence="4" id="KW-1185">Reference proteome</keyword>
<dbReference type="PANTHER" id="PTHR47260">
    <property type="entry name" value="UPF0644 PROTEIN PB2B4.06"/>
    <property type="match status" value="1"/>
</dbReference>
<feature type="compositionally biased region" description="Basic residues" evidence="1">
    <location>
        <begin position="32"/>
        <end position="60"/>
    </location>
</feature>
<evidence type="ECO:0000256" key="1">
    <source>
        <dbReference type="SAM" id="MobiDB-lite"/>
    </source>
</evidence>
<dbReference type="FunCoup" id="A0A286UDH6">
    <property type="interactions" value="8"/>
</dbReference>
<name>A0A286UDH6_9AGAM</name>
<evidence type="ECO:0000259" key="2">
    <source>
        <dbReference type="Pfam" id="PF03061"/>
    </source>
</evidence>
<dbReference type="InterPro" id="IPR006683">
    <property type="entry name" value="Thioestr_dom"/>
</dbReference>
<dbReference type="AlphaFoldDB" id="A0A286UDH6"/>
<gene>
    <name evidence="3" type="ORF">PNOK_0612900</name>
</gene>
<dbReference type="InParanoid" id="A0A286UDH6"/>
<dbReference type="CDD" id="cd03443">
    <property type="entry name" value="PaaI_thioesterase"/>
    <property type="match status" value="1"/>
</dbReference>